<gene>
    <name evidence="2" type="ORF">EFB08_16545</name>
</gene>
<organism evidence="2 3">
    <name type="scientific">Rufibacter latericius</name>
    <dbReference type="NCBI Taxonomy" id="2487040"/>
    <lineage>
        <taxon>Bacteria</taxon>
        <taxon>Pseudomonadati</taxon>
        <taxon>Bacteroidota</taxon>
        <taxon>Cytophagia</taxon>
        <taxon>Cytophagales</taxon>
        <taxon>Hymenobacteraceae</taxon>
        <taxon>Rufibacter</taxon>
    </lineage>
</organism>
<evidence type="ECO:0000313" key="2">
    <source>
        <dbReference type="EMBL" id="RNI24523.1"/>
    </source>
</evidence>
<dbReference type="EMBL" id="RJJD01000011">
    <property type="protein sequence ID" value="RNI24523.1"/>
    <property type="molecule type" value="Genomic_DNA"/>
</dbReference>
<reference evidence="2 3" key="1">
    <citation type="submission" date="2018-11" db="EMBL/GenBank/DDBJ databases">
        <title>Rufibacter latericius sp. nov., isolated from water in Baiyang Lake.</title>
        <authorList>
            <person name="Yang Y."/>
        </authorList>
    </citation>
    <scope>NUCLEOTIDE SEQUENCE [LARGE SCALE GENOMIC DNA]</scope>
    <source>
        <strain evidence="2 3">R-22-1c-1</strain>
    </source>
</reference>
<sequence length="74" mass="8196">MTMVPGSAFPGLSFSVMQFTKKILRSDRVCGGRYQSKWMPALLLVHERGRAKTGDQGLKGKTGRLFPVGIRGER</sequence>
<keyword evidence="3" id="KW-1185">Reference proteome</keyword>
<proteinExistence type="predicted"/>
<protein>
    <submittedName>
        <fullName evidence="2">Uncharacterized protein</fullName>
    </submittedName>
</protein>
<accession>A0A3M9MI68</accession>
<dbReference type="Proteomes" id="UP000272117">
    <property type="component" value="Unassembled WGS sequence"/>
</dbReference>
<evidence type="ECO:0000313" key="3">
    <source>
        <dbReference type="Proteomes" id="UP000272117"/>
    </source>
</evidence>
<comment type="caution">
    <text evidence="2">The sequence shown here is derived from an EMBL/GenBank/DDBJ whole genome shotgun (WGS) entry which is preliminary data.</text>
</comment>
<feature type="region of interest" description="Disordered" evidence="1">
    <location>
        <begin position="53"/>
        <end position="74"/>
    </location>
</feature>
<evidence type="ECO:0000256" key="1">
    <source>
        <dbReference type="SAM" id="MobiDB-lite"/>
    </source>
</evidence>
<name>A0A3M9MI68_9BACT</name>
<dbReference type="AlphaFoldDB" id="A0A3M9MI68"/>